<keyword evidence="9" id="KW-1185">Reference proteome</keyword>
<dbReference type="Pfam" id="PF00010">
    <property type="entry name" value="HLH"/>
    <property type="match status" value="1"/>
</dbReference>
<keyword evidence="2" id="KW-0805">Transcription regulation</keyword>
<dbReference type="SUPFAM" id="SSF47459">
    <property type="entry name" value="HLH, helix-loop-helix DNA-binding domain"/>
    <property type="match status" value="1"/>
</dbReference>
<evidence type="ECO:0000256" key="3">
    <source>
        <dbReference type="ARBA" id="ARBA00023125"/>
    </source>
</evidence>
<feature type="region of interest" description="Disordered" evidence="6">
    <location>
        <begin position="1"/>
        <end position="22"/>
    </location>
</feature>
<dbReference type="EMBL" id="JANBUW010000134">
    <property type="protein sequence ID" value="KAJ2848783.1"/>
    <property type="molecule type" value="Genomic_DNA"/>
</dbReference>
<feature type="domain" description="BHLH" evidence="7">
    <location>
        <begin position="333"/>
        <end position="384"/>
    </location>
</feature>
<keyword evidence="3" id="KW-0238">DNA-binding</keyword>
<gene>
    <name evidence="8" type="ORF">IWW36_003092</name>
</gene>
<feature type="compositionally biased region" description="Polar residues" evidence="6">
    <location>
        <begin position="159"/>
        <end position="175"/>
    </location>
</feature>
<name>A0A9W8I8G0_9FUNG</name>
<evidence type="ECO:0000256" key="2">
    <source>
        <dbReference type="ARBA" id="ARBA00023015"/>
    </source>
</evidence>
<dbReference type="GO" id="GO:0000978">
    <property type="term" value="F:RNA polymerase II cis-regulatory region sequence-specific DNA binding"/>
    <property type="evidence" value="ECO:0007669"/>
    <property type="project" value="TreeGrafter"/>
</dbReference>
<keyword evidence="4" id="KW-0804">Transcription</keyword>
<dbReference type="GO" id="GO:0005634">
    <property type="term" value="C:nucleus"/>
    <property type="evidence" value="ECO:0007669"/>
    <property type="project" value="UniProtKB-SubCell"/>
</dbReference>
<evidence type="ECO:0000259" key="7">
    <source>
        <dbReference type="PROSITE" id="PS50888"/>
    </source>
</evidence>
<feature type="compositionally biased region" description="Polar residues" evidence="6">
    <location>
        <begin position="414"/>
        <end position="423"/>
    </location>
</feature>
<feature type="compositionally biased region" description="Low complexity" evidence="6">
    <location>
        <begin position="7"/>
        <end position="20"/>
    </location>
</feature>
<dbReference type="InterPro" id="IPR036638">
    <property type="entry name" value="HLH_DNA-bd_sf"/>
</dbReference>
<dbReference type="InterPro" id="IPR052207">
    <property type="entry name" value="Max-like/E-box_TFs"/>
</dbReference>
<dbReference type="AlphaFoldDB" id="A0A9W8I8G0"/>
<evidence type="ECO:0000256" key="6">
    <source>
        <dbReference type="SAM" id="MobiDB-lite"/>
    </source>
</evidence>
<dbReference type="GO" id="GO:0000981">
    <property type="term" value="F:DNA-binding transcription factor activity, RNA polymerase II-specific"/>
    <property type="evidence" value="ECO:0007669"/>
    <property type="project" value="TreeGrafter"/>
</dbReference>
<dbReference type="GO" id="GO:0046983">
    <property type="term" value="F:protein dimerization activity"/>
    <property type="evidence" value="ECO:0007669"/>
    <property type="project" value="InterPro"/>
</dbReference>
<feature type="region of interest" description="Disordered" evidence="6">
    <location>
        <begin position="412"/>
        <end position="439"/>
    </location>
</feature>
<dbReference type="Proteomes" id="UP001139887">
    <property type="component" value="Unassembled WGS sequence"/>
</dbReference>
<evidence type="ECO:0000256" key="4">
    <source>
        <dbReference type="ARBA" id="ARBA00023163"/>
    </source>
</evidence>
<comment type="caution">
    <text evidence="8">The sequence shown here is derived from an EMBL/GenBank/DDBJ whole genome shotgun (WGS) entry which is preliminary data.</text>
</comment>
<dbReference type="InterPro" id="IPR011598">
    <property type="entry name" value="bHLH_dom"/>
</dbReference>
<evidence type="ECO:0000313" key="9">
    <source>
        <dbReference type="Proteomes" id="UP001139887"/>
    </source>
</evidence>
<feature type="region of interest" description="Disordered" evidence="6">
    <location>
        <begin position="144"/>
        <end position="241"/>
    </location>
</feature>
<feature type="compositionally biased region" description="Polar residues" evidence="6">
    <location>
        <begin position="260"/>
        <end position="278"/>
    </location>
</feature>
<comment type="subcellular location">
    <subcellularLocation>
        <location evidence="1">Nucleus</location>
    </subcellularLocation>
</comment>
<organism evidence="8 9">
    <name type="scientific">Coemansia brasiliensis</name>
    <dbReference type="NCBI Taxonomy" id="2650707"/>
    <lineage>
        <taxon>Eukaryota</taxon>
        <taxon>Fungi</taxon>
        <taxon>Fungi incertae sedis</taxon>
        <taxon>Zoopagomycota</taxon>
        <taxon>Kickxellomycotina</taxon>
        <taxon>Kickxellomycetes</taxon>
        <taxon>Kickxellales</taxon>
        <taxon>Kickxellaceae</taxon>
        <taxon>Coemansia</taxon>
    </lineage>
</organism>
<evidence type="ECO:0000256" key="5">
    <source>
        <dbReference type="ARBA" id="ARBA00023242"/>
    </source>
</evidence>
<dbReference type="PANTHER" id="PTHR15741:SF27">
    <property type="entry name" value="TRANSCRIPTION FACTOR AP-4"/>
    <property type="match status" value="1"/>
</dbReference>
<evidence type="ECO:0000256" key="1">
    <source>
        <dbReference type="ARBA" id="ARBA00004123"/>
    </source>
</evidence>
<accession>A0A9W8I8G0</accession>
<dbReference type="Gene3D" id="4.10.280.10">
    <property type="entry name" value="Helix-loop-helix DNA-binding domain"/>
    <property type="match status" value="1"/>
</dbReference>
<feature type="region of interest" description="Disordered" evidence="6">
    <location>
        <begin position="257"/>
        <end position="285"/>
    </location>
</feature>
<keyword evidence="5" id="KW-0539">Nucleus</keyword>
<dbReference type="SMART" id="SM00353">
    <property type="entry name" value="HLH"/>
    <property type="match status" value="1"/>
</dbReference>
<evidence type="ECO:0000313" key="8">
    <source>
        <dbReference type="EMBL" id="KAJ2848783.1"/>
    </source>
</evidence>
<dbReference type="PROSITE" id="PS50888">
    <property type="entry name" value="BHLH"/>
    <property type="match status" value="1"/>
</dbReference>
<dbReference type="OrthoDB" id="5344169at2759"/>
<protein>
    <recommendedName>
        <fullName evidence="7">BHLH domain-containing protein</fullName>
    </recommendedName>
</protein>
<sequence length="439" mass="47786">MSSNLLSTSTEQSASTSSRTLHQLNMSALQTDTLSGTELSTGYRCLSQDSGQMMLPANLSQQMSDWFEQTSTRTDSAPVMATPAMLMNLPASAHHLPHSNNDELGILTQQQQYTPQDGLNSDIFGISAPATSHSLITQSAPVAEFIHPPAPPPLRIGPSSVTSVDQDAANKQNKTPAPKRIARRKSVASSSELNLDKQFTDAKVAAAGGRARRGEASRARRRSRASQLLSPRTTPLVPSILKDTISPSLAPLTPAAIAPRTSQSTTPQMTPKLSTPQTRPRKVAATSTTNIVGLEADVVTRLATKSNYQNIMEGNSELLGLTYRSEFKSGLERRRTNHKNAEQKRRDSLKLCFQDLRTKLPHVDPKLVSKIYLLNQANAYIDVLKLQNQRLMEAMRSQGMDPDKVVAQAIADAETQSPLSNPNDDVACPIEDPDMELDN</sequence>
<dbReference type="PANTHER" id="PTHR15741">
    <property type="entry name" value="BASIC HELIX-LOOP-HELIX ZIP TRANSCRIPTION FACTOR"/>
    <property type="match status" value="1"/>
</dbReference>
<proteinExistence type="predicted"/>
<reference evidence="8" key="1">
    <citation type="submission" date="2022-07" db="EMBL/GenBank/DDBJ databases">
        <title>Phylogenomic reconstructions and comparative analyses of Kickxellomycotina fungi.</title>
        <authorList>
            <person name="Reynolds N.K."/>
            <person name="Stajich J.E."/>
            <person name="Barry K."/>
            <person name="Grigoriev I.V."/>
            <person name="Crous P."/>
            <person name="Smith M.E."/>
        </authorList>
    </citation>
    <scope>NUCLEOTIDE SEQUENCE</scope>
    <source>
        <strain evidence="8">NRRL 1566</strain>
    </source>
</reference>